<evidence type="ECO:0000313" key="2">
    <source>
        <dbReference type="Proteomes" id="UP000236743"/>
    </source>
</evidence>
<reference evidence="1 2" key="1">
    <citation type="submission" date="2016-10" db="EMBL/GenBank/DDBJ databases">
        <authorList>
            <person name="de Groot N.N."/>
        </authorList>
    </citation>
    <scope>NUCLEOTIDE SEQUENCE [LARGE SCALE GENOMIC DNA]</scope>
    <source>
        <strain evidence="1 2">DSM 26656</strain>
    </source>
</reference>
<evidence type="ECO:0000313" key="1">
    <source>
        <dbReference type="EMBL" id="SEG64048.1"/>
    </source>
</evidence>
<dbReference type="AlphaFoldDB" id="A0A1H6BTL4"/>
<gene>
    <name evidence="1" type="ORF">SAMN04488115_10856</name>
</gene>
<dbReference type="Proteomes" id="UP000236743">
    <property type="component" value="Unassembled WGS sequence"/>
</dbReference>
<keyword evidence="2" id="KW-1185">Reference proteome</keyword>
<proteinExistence type="predicted"/>
<protein>
    <submittedName>
        <fullName evidence="1">Uncharacterized protein</fullName>
    </submittedName>
</protein>
<organism evidence="1 2">
    <name type="scientific">Bosea lathyri</name>
    <dbReference type="NCBI Taxonomy" id="1036778"/>
    <lineage>
        <taxon>Bacteria</taxon>
        <taxon>Pseudomonadati</taxon>
        <taxon>Pseudomonadota</taxon>
        <taxon>Alphaproteobacteria</taxon>
        <taxon>Hyphomicrobiales</taxon>
        <taxon>Boseaceae</taxon>
        <taxon>Bosea</taxon>
    </lineage>
</organism>
<accession>A0A1H6BTL4</accession>
<sequence>MTLRGSIGRLAVFGGLCLASLPGRAEVPANGAVYMDAAYGAVESLMRAKPGTVTLPRLADPVDGRILADVWNAPAILGTAPYTAASIEALLGIIQKQTQVLQAYLLFSPDPAKQKPDAARNAVEFQDELTRSHEFRLKLVAASLQAMNDFGARLTAEEKTDARFQGLRQMRLGLMEIVTGSALALRNPALRPANQLMLARSFSDNAAALAAGIAPLDRKAVIDALQAAMPNLKQDAQKAISGFAATVSAAPCDGLCRLE</sequence>
<name>A0A1H6BTL4_9HYPH</name>
<dbReference type="EMBL" id="FNUY01000008">
    <property type="protein sequence ID" value="SEG64048.1"/>
    <property type="molecule type" value="Genomic_DNA"/>
</dbReference>